<feature type="transmembrane region" description="Helical" evidence="1">
    <location>
        <begin position="43"/>
        <end position="66"/>
    </location>
</feature>
<feature type="transmembrane region" description="Helical" evidence="1">
    <location>
        <begin position="139"/>
        <end position="159"/>
    </location>
</feature>
<organism evidence="2 3">
    <name type="scientific">Kitasatospora cystarginea</name>
    <dbReference type="NCBI Taxonomy" id="58350"/>
    <lineage>
        <taxon>Bacteria</taxon>
        <taxon>Bacillati</taxon>
        <taxon>Actinomycetota</taxon>
        <taxon>Actinomycetes</taxon>
        <taxon>Kitasatosporales</taxon>
        <taxon>Streptomycetaceae</taxon>
        <taxon>Kitasatospora</taxon>
    </lineage>
</organism>
<name>A0ABN3EII3_9ACTN</name>
<dbReference type="EMBL" id="BAAATR010000025">
    <property type="protein sequence ID" value="GAA2260217.1"/>
    <property type="molecule type" value="Genomic_DNA"/>
</dbReference>
<proteinExistence type="predicted"/>
<keyword evidence="1" id="KW-0812">Transmembrane</keyword>
<feature type="transmembrane region" description="Helical" evidence="1">
    <location>
        <begin position="113"/>
        <end position="132"/>
    </location>
</feature>
<evidence type="ECO:0000313" key="3">
    <source>
        <dbReference type="Proteomes" id="UP001500305"/>
    </source>
</evidence>
<evidence type="ECO:0000256" key="1">
    <source>
        <dbReference type="SAM" id="Phobius"/>
    </source>
</evidence>
<sequence length="331" mass="34340">MPHHSDRCRLTGLLLLAWCAGFLSALGIGIVRGAVSTTIVSGGGIAGLVFLIAVGLGCVLEVLAFASMRAVVRRSRGARDGSGRAAVAVLAAGGIGMAVLSLILVSGPFLPPFGPVSTVLLCLPYPLAFALLEVRDLGVALGAGAAALLLAGCVIPVHAMQEHLAARAWLNLHPGQDRALLQAVDWPGGEQDPFTTGSYGVRTTVFFPDTNIDGNDDGVVTVAPATNNPCGPAAAIATDDNTPENDRGRIGTVVTLPVTRCTPDGKDAWTLHGSGFTGYALRRDGVLVTVCADSERARDDLPAVARALHPLDDHQLWTHLSLGWAPTWLAM</sequence>
<keyword evidence="3" id="KW-1185">Reference proteome</keyword>
<dbReference type="RefSeq" id="WP_344638782.1">
    <property type="nucleotide sequence ID" value="NZ_BAAATR010000025.1"/>
</dbReference>
<dbReference type="Proteomes" id="UP001500305">
    <property type="component" value="Unassembled WGS sequence"/>
</dbReference>
<protein>
    <submittedName>
        <fullName evidence="2">Uncharacterized protein</fullName>
    </submittedName>
</protein>
<keyword evidence="1" id="KW-0472">Membrane</keyword>
<accession>A0ABN3EII3</accession>
<gene>
    <name evidence="2" type="ORF">GCM10010430_50350</name>
</gene>
<comment type="caution">
    <text evidence="2">The sequence shown here is derived from an EMBL/GenBank/DDBJ whole genome shotgun (WGS) entry which is preliminary data.</text>
</comment>
<feature type="transmembrane region" description="Helical" evidence="1">
    <location>
        <begin position="87"/>
        <end position="107"/>
    </location>
</feature>
<evidence type="ECO:0000313" key="2">
    <source>
        <dbReference type="EMBL" id="GAA2260217.1"/>
    </source>
</evidence>
<reference evidence="2 3" key="1">
    <citation type="journal article" date="2019" name="Int. J. Syst. Evol. Microbiol.">
        <title>The Global Catalogue of Microorganisms (GCM) 10K type strain sequencing project: providing services to taxonomists for standard genome sequencing and annotation.</title>
        <authorList>
            <consortium name="The Broad Institute Genomics Platform"/>
            <consortium name="The Broad Institute Genome Sequencing Center for Infectious Disease"/>
            <person name="Wu L."/>
            <person name="Ma J."/>
        </authorList>
    </citation>
    <scope>NUCLEOTIDE SEQUENCE [LARGE SCALE GENOMIC DNA]</scope>
    <source>
        <strain evidence="2 3">JCM 7356</strain>
    </source>
</reference>
<keyword evidence="1" id="KW-1133">Transmembrane helix</keyword>